<accession>A0A7M4EJN8</accession>
<keyword evidence="4" id="KW-0328">Glycosyltransferase</keyword>
<dbReference type="PANTHER" id="PTHR11904">
    <property type="entry name" value="METHYLTHIOADENOSINE/PURINE NUCLEOSIDE PHOSPHORYLASE"/>
    <property type="match status" value="1"/>
</dbReference>
<dbReference type="InterPro" id="IPR011268">
    <property type="entry name" value="Purine_phosphorylase"/>
</dbReference>
<dbReference type="GO" id="GO:0004731">
    <property type="term" value="F:purine-nucleoside phosphorylase activity"/>
    <property type="evidence" value="ECO:0007669"/>
    <property type="project" value="UniProtKB-EC"/>
</dbReference>
<sequence length="408" mass="42991">MRLHEGAFPHVRGAPALEGRSASGWHRARASAVGSRTTSGQETELWGQLGTAAVRRLGGPRLIHEGRGTQGTVWTACPGDRRRPAQEEMPKGPFVLLPEVTFPIRVFKLLGVEILLVTNAAGGLAENYSPGDIMVIRDHVNLPGLAGLNPLLGPNEERFGPRFPALSDAYDKELRVRALEISERLGYSAFIREGVYCMVGGPNFESVAEARMLRALGVDAVGKKSKGGPGSGFLPTLRCRPLPFSALSEASPALSCPGGNLSTLGLHQAPRQAQLSHLCRGLGGVHAALTWLPPTPRHEHGPRGGRGQALRAARLRPLADHQHGGAGLRQRGQRQPRGRAGGQPGAGCCPADARHGAGGQHRALRQPPTQTSPDPPSDPSCPLCLGTADGESPGELESAEGTEQGARA</sequence>
<name>A0A7M4EJN8_CROPO</name>
<keyword evidence="5" id="KW-0808">Transferase</keyword>
<feature type="domain" description="Nucleoside phosphorylase" evidence="12">
    <location>
        <begin position="98"/>
        <end position="222"/>
    </location>
</feature>
<evidence type="ECO:0000256" key="8">
    <source>
        <dbReference type="ARBA" id="ARBA00023950"/>
    </source>
</evidence>
<dbReference type="CDD" id="cd09009">
    <property type="entry name" value="PNP-EcPNPII_like"/>
    <property type="match status" value="1"/>
</dbReference>
<dbReference type="AlphaFoldDB" id="A0A7M4EJN8"/>
<dbReference type="GeneTree" id="ENSGT00950000182991"/>
<comment type="catalytic activity">
    <reaction evidence="9">
        <text>guanosine + phosphate = alpha-D-ribose 1-phosphate + guanine</text>
        <dbReference type="Rhea" id="RHEA:13233"/>
        <dbReference type="ChEBI" id="CHEBI:16235"/>
        <dbReference type="ChEBI" id="CHEBI:16750"/>
        <dbReference type="ChEBI" id="CHEBI:43474"/>
        <dbReference type="ChEBI" id="CHEBI:57720"/>
        <dbReference type="EC" id="2.4.2.1"/>
    </reaction>
</comment>
<dbReference type="SUPFAM" id="SSF53167">
    <property type="entry name" value="Purine and uridine phosphorylases"/>
    <property type="match status" value="1"/>
</dbReference>
<evidence type="ECO:0000256" key="9">
    <source>
        <dbReference type="ARBA" id="ARBA00023970"/>
    </source>
</evidence>
<proteinExistence type="inferred from homology"/>
<evidence type="ECO:0000256" key="1">
    <source>
        <dbReference type="ARBA" id="ARBA00005058"/>
    </source>
</evidence>
<evidence type="ECO:0000256" key="5">
    <source>
        <dbReference type="ARBA" id="ARBA00022679"/>
    </source>
</evidence>
<keyword evidence="14" id="KW-1185">Reference proteome</keyword>
<reference evidence="13" key="2">
    <citation type="submission" date="2025-09" db="UniProtKB">
        <authorList>
            <consortium name="Ensembl"/>
        </authorList>
    </citation>
    <scope>IDENTIFICATION</scope>
</reference>
<organism evidence="13 14">
    <name type="scientific">Crocodylus porosus</name>
    <name type="common">Saltwater crocodile</name>
    <name type="synonym">Estuarine crocodile</name>
    <dbReference type="NCBI Taxonomy" id="8502"/>
    <lineage>
        <taxon>Eukaryota</taxon>
        <taxon>Metazoa</taxon>
        <taxon>Chordata</taxon>
        <taxon>Craniata</taxon>
        <taxon>Vertebrata</taxon>
        <taxon>Euteleostomi</taxon>
        <taxon>Archelosauria</taxon>
        <taxon>Archosauria</taxon>
        <taxon>Crocodylia</taxon>
        <taxon>Longirostres</taxon>
        <taxon>Crocodylidae</taxon>
        <taxon>Crocodylus</taxon>
    </lineage>
</organism>
<feature type="region of interest" description="Disordered" evidence="11">
    <location>
        <begin position="320"/>
        <end position="408"/>
    </location>
</feature>
<comment type="catalytic activity">
    <reaction evidence="7">
        <text>2'-deoxyguanosine + phosphate = 2-deoxy-alpha-D-ribose 1-phosphate + guanine</text>
        <dbReference type="Rhea" id="RHEA:27738"/>
        <dbReference type="ChEBI" id="CHEBI:16235"/>
        <dbReference type="ChEBI" id="CHEBI:17172"/>
        <dbReference type="ChEBI" id="CHEBI:43474"/>
        <dbReference type="ChEBI" id="CHEBI:57259"/>
        <dbReference type="EC" id="2.4.2.1"/>
    </reaction>
</comment>
<evidence type="ECO:0000313" key="14">
    <source>
        <dbReference type="Proteomes" id="UP000594220"/>
    </source>
</evidence>
<dbReference type="Pfam" id="PF01048">
    <property type="entry name" value="PNP_UDP_1"/>
    <property type="match status" value="1"/>
</dbReference>
<dbReference type="InterPro" id="IPR035994">
    <property type="entry name" value="Nucleoside_phosphorylase_sf"/>
</dbReference>
<evidence type="ECO:0000256" key="2">
    <source>
        <dbReference type="ARBA" id="ARBA00006751"/>
    </source>
</evidence>
<dbReference type="GO" id="GO:0009116">
    <property type="term" value="P:nucleoside metabolic process"/>
    <property type="evidence" value="ECO:0007669"/>
    <property type="project" value="InterPro"/>
</dbReference>
<dbReference type="PANTHER" id="PTHR11904:SF13">
    <property type="entry name" value="PURINE NUCLEOSIDE PHOSPHORYLASE"/>
    <property type="match status" value="1"/>
</dbReference>
<evidence type="ECO:0000256" key="6">
    <source>
        <dbReference type="ARBA" id="ARBA00023918"/>
    </source>
</evidence>
<evidence type="ECO:0000259" key="12">
    <source>
        <dbReference type="Pfam" id="PF01048"/>
    </source>
</evidence>
<evidence type="ECO:0000256" key="11">
    <source>
        <dbReference type="SAM" id="MobiDB-lite"/>
    </source>
</evidence>
<feature type="region of interest" description="Disordered" evidence="11">
    <location>
        <begin position="19"/>
        <end position="45"/>
    </location>
</feature>
<comment type="catalytic activity">
    <reaction evidence="8">
        <text>2'-deoxyinosine + phosphate = 2-deoxy-alpha-D-ribose 1-phosphate + hypoxanthine</text>
        <dbReference type="Rhea" id="RHEA:27750"/>
        <dbReference type="ChEBI" id="CHEBI:17368"/>
        <dbReference type="ChEBI" id="CHEBI:28997"/>
        <dbReference type="ChEBI" id="CHEBI:43474"/>
        <dbReference type="ChEBI" id="CHEBI:57259"/>
        <dbReference type="EC" id="2.4.2.1"/>
    </reaction>
</comment>
<evidence type="ECO:0000256" key="3">
    <source>
        <dbReference type="ARBA" id="ARBA00011886"/>
    </source>
</evidence>
<reference evidence="13" key="1">
    <citation type="submission" date="2025-08" db="UniProtKB">
        <authorList>
            <consortium name="Ensembl"/>
        </authorList>
    </citation>
    <scope>IDENTIFICATION</scope>
</reference>
<dbReference type="Proteomes" id="UP000594220">
    <property type="component" value="Unplaced"/>
</dbReference>
<evidence type="ECO:0000313" key="13">
    <source>
        <dbReference type="Ensembl" id="ENSCPRP00005010733.1"/>
    </source>
</evidence>
<evidence type="ECO:0000256" key="7">
    <source>
        <dbReference type="ARBA" id="ARBA00023929"/>
    </source>
</evidence>
<dbReference type="GO" id="GO:0005737">
    <property type="term" value="C:cytoplasm"/>
    <property type="evidence" value="ECO:0007669"/>
    <property type="project" value="TreeGrafter"/>
</dbReference>
<dbReference type="Ensembl" id="ENSCPRT00005012655.1">
    <property type="protein sequence ID" value="ENSCPRP00005010733.1"/>
    <property type="gene ID" value="ENSCPRG00005007673.1"/>
</dbReference>
<comment type="pathway">
    <text evidence="1">Purine metabolism; purine nucleoside salvage.</text>
</comment>
<evidence type="ECO:0000256" key="4">
    <source>
        <dbReference type="ARBA" id="ARBA00022676"/>
    </source>
</evidence>
<dbReference type="EC" id="2.4.2.1" evidence="3"/>
<dbReference type="InterPro" id="IPR000845">
    <property type="entry name" value="Nucleoside_phosphorylase_d"/>
</dbReference>
<evidence type="ECO:0000256" key="10">
    <source>
        <dbReference type="ARBA" id="ARBA00031036"/>
    </source>
</evidence>
<protein>
    <recommendedName>
        <fullName evidence="3">purine-nucleoside phosphorylase</fullName>
        <ecNumber evidence="3">2.4.2.1</ecNumber>
    </recommendedName>
    <alternativeName>
        <fullName evidence="10">Inosine-guanosine phosphorylase</fullName>
    </alternativeName>
</protein>
<comment type="catalytic activity">
    <reaction evidence="6">
        <text>inosine + phosphate = alpha-D-ribose 1-phosphate + hypoxanthine</text>
        <dbReference type="Rhea" id="RHEA:27646"/>
        <dbReference type="ChEBI" id="CHEBI:17368"/>
        <dbReference type="ChEBI" id="CHEBI:17596"/>
        <dbReference type="ChEBI" id="CHEBI:43474"/>
        <dbReference type="ChEBI" id="CHEBI:57720"/>
        <dbReference type="EC" id="2.4.2.1"/>
    </reaction>
</comment>
<dbReference type="Gene3D" id="3.40.50.1580">
    <property type="entry name" value="Nucleoside phosphorylase domain"/>
    <property type="match status" value="1"/>
</dbReference>
<comment type="similarity">
    <text evidence="2">Belongs to the PNP/MTAP phosphorylase family.</text>
</comment>
<dbReference type="UniPathway" id="UPA00606"/>